<name>A0A2N8P7Q4_STRNR</name>
<proteinExistence type="predicted"/>
<keyword evidence="3" id="KW-1185">Reference proteome</keyword>
<reference evidence="3" key="1">
    <citation type="submission" date="2015-09" db="EMBL/GenBank/DDBJ databases">
        <authorList>
            <person name="Graham D.E."/>
            <person name="Mahan K.M."/>
            <person name="Klingeman D.M."/>
            <person name="Fida T."/>
            <person name="Giannone R.J."/>
            <person name="Hettich R.L."/>
            <person name="Parry R.J."/>
            <person name="Spain J.C."/>
        </authorList>
    </citation>
    <scope>NUCLEOTIDE SEQUENCE [LARGE SCALE GENOMIC DNA]</scope>
    <source>
        <strain evidence="3">JCM 4701</strain>
    </source>
</reference>
<feature type="region of interest" description="Disordered" evidence="1">
    <location>
        <begin position="1"/>
        <end position="20"/>
    </location>
</feature>
<sequence length="95" mass="9558">MDAELAAPAPGKGIAQRKVDGAALVEQRKAKGGTADERTQDPQAAAPYGLCVAGSSAPPRRGPVGSPSPSVEGAAHPENAAVAYLYERVGQPPTP</sequence>
<feature type="compositionally biased region" description="Basic and acidic residues" evidence="1">
    <location>
        <begin position="26"/>
        <end position="40"/>
    </location>
</feature>
<evidence type="ECO:0000256" key="1">
    <source>
        <dbReference type="SAM" id="MobiDB-lite"/>
    </source>
</evidence>
<comment type="caution">
    <text evidence="2">The sequence shown here is derived from an EMBL/GenBank/DDBJ whole genome shotgun (WGS) entry which is preliminary data.</text>
</comment>
<dbReference type="AlphaFoldDB" id="A0A2N8P7Q4"/>
<feature type="compositionally biased region" description="Low complexity" evidence="1">
    <location>
        <begin position="54"/>
        <end position="74"/>
    </location>
</feature>
<dbReference type="Proteomes" id="UP000236047">
    <property type="component" value="Unassembled WGS sequence"/>
</dbReference>
<protein>
    <submittedName>
        <fullName evidence="2">Uncharacterized protein</fullName>
    </submittedName>
</protein>
<dbReference type="RefSeq" id="WP_102924777.1">
    <property type="nucleotide sequence ID" value="NZ_LJSN01000003.1"/>
</dbReference>
<gene>
    <name evidence="2" type="ORF">AOB60_21790</name>
</gene>
<evidence type="ECO:0000313" key="2">
    <source>
        <dbReference type="EMBL" id="PNE37049.1"/>
    </source>
</evidence>
<organism evidence="2 3">
    <name type="scientific">Streptomyces noursei</name>
    <name type="common">Streptomyces albulus</name>
    <dbReference type="NCBI Taxonomy" id="1971"/>
    <lineage>
        <taxon>Bacteria</taxon>
        <taxon>Bacillati</taxon>
        <taxon>Actinomycetota</taxon>
        <taxon>Actinomycetes</taxon>
        <taxon>Kitasatosporales</taxon>
        <taxon>Streptomycetaceae</taxon>
        <taxon>Streptomyces</taxon>
    </lineage>
</organism>
<feature type="region of interest" description="Disordered" evidence="1">
    <location>
        <begin position="25"/>
        <end position="76"/>
    </location>
</feature>
<evidence type="ECO:0000313" key="3">
    <source>
        <dbReference type="Proteomes" id="UP000236047"/>
    </source>
</evidence>
<dbReference type="EMBL" id="LJSN01000003">
    <property type="protein sequence ID" value="PNE37049.1"/>
    <property type="molecule type" value="Genomic_DNA"/>
</dbReference>
<accession>A0A2N8P7Q4</accession>